<dbReference type="FunCoup" id="A0A6P7PCJ2">
    <property type="interactions" value="1091"/>
</dbReference>
<dbReference type="KEGG" id="bspl:114868515"/>
<dbReference type="GO" id="GO:0005840">
    <property type="term" value="C:ribosome"/>
    <property type="evidence" value="ECO:0007669"/>
    <property type="project" value="UniProtKB-KW"/>
</dbReference>
<dbReference type="GO" id="GO:0006412">
    <property type="term" value="P:translation"/>
    <property type="evidence" value="ECO:0007669"/>
    <property type="project" value="InterPro"/>
</dbReference>
<dbReference type="Pfam" id="PF10484">
    <property type="entry name" value="MRP-S23"/>
    <property type="match status" value="1"/>
</dbReference>
<keyword evidence="4" id="KW-0496">Mitochondrion</keyword>
<reference evidence="9" key="1">
    <citation type="submission" date="2025-08" db="UniProtKB">
        <authorList>
            <consortium name="RefSeq"/>
        </authorList>
    </citation>
    <scope>IDENTIFICATION</scope>
</reference>
<protein>
    <recommendedName>
        <fullName evidence="6">Small ribosomal subunit protein mS23</fullName>
    </recommendedName>
</protein>
<sequence>MAGSRLERFGTVFTRVRDLMRSGVLKPAEKPIWYDVYVAYPPKRAPVYVKPLTRPSPKNANTVPEIFYSEDKVRAKFYEQYGTGPRPLDLSKVNFISTCQRFVDRYMELKSHNEQYDTALFEETGKALLQDGIVLRRRGFPVVDSLQVKVVAEPRSVG</sequence>
<evidence type="ECO:0000256" key="6">
    <source>
        <dbReference type="ARBA" id="ARBA00035137"/>
    </source>
</evidence>
<dbReference type="PANTHER" id="PTHR15925">
    <property type="entry name" value="MITOCHONDRIAL RIBOSOMAL PROTEIN S23"/>
    <property type="match status" value="1"/>
</dbReference>
<dbReference type="GO" id="GO:0005739">
    <property type="term" value="C:mitochondrion"/>
    <property type="evidence" value="ECO:0007669"/>
    <property type="project" value="InterPro"/>
</dbReference>
<dbReference type="Proteomes" id="UP000515150">
    <property type="component" value="Chromosome 13"/>
</dbReference>
<evidence type="ECO:0000313" key="8">
    <source>
        <dbReference type="Proteomes" id="UP000515150"/>
    </source>
</evidence>
<evidence type="ECO:0000256" key="4">
    <source>
        <dbReference type="ARBA" id="ARBA00023128"/>
    </source>
</evidence>
<evidence type="ECO:0000259" key="7">
    <source>
        <dbReference type="Pfam" id="PF10484"/>
    </source>
</evidence>
<dbReference type="GeneID" id="114868515"/>
<comment type="similarity">
    <text evidence="2">Belongs to the mitochondrion-specific ribosomal protein mS23 family.</text>
</comment>
<keyword evidence="8" id="KW-1185">Reference proteome</keyword>
<evidence type="ECO:0000256" key="3">
    <source>
        <dbReference type="ARBA" id="ARBA00022980"/>
    </source>
</evidence>
<dbReference type="InterPro" id="IPR019520">
    <property type="entry name" value="Ribosomal_mS23_met"/>
</dbReference>
<evidence type="ECO:0000256" key="1">
    <source>
        <dbReference type="ARBA" id="ARBA00004173"/>
    </source>
</evidence>
<evidence type="ECO:0000256" key="5">
    <source>
        <dbReference type="ARBA" id="ARBA00023274"/>
    </source>
</evidence>
<name>A0A6P7PCJ2_BETSP</name>
<evidence type="ECO:0000256" key="2">
    <source>
        <dbReference type="ARBA" id="ARBA00009864"/>
    </source>
</evidence>
<keyword evidence="3 9" id="KW-0689">Ribosomal protein</keyword>
<proteinExistence type="inferred from homology"/>
<comment type="subcellular location">
    <subcellularLocation>
        <location evidence="1">Mitochondrion</location>
    </subcellularLocation>
</comment>
<dbReference type="AlphaFoldDB" id="A0A6P7PCJ2"/>
<organism evidence="8 9">
    <name type="scientific">Betta splendens</name>
    <name type="common">Siamese fighting fish</name>
    <dbReference type="NCBI Taxonomy" id="158456"/>
    <lineage>
        <taxon>Eukaryota</taxon>
        <taxon>Metazoa</taxon>
        <taxon>Chordata</taxon>
        <taxon>Craniata</taxon>
        <taxon>Vertebrata</taxon>
        <taxon>Euteleostomi</taxon>
        <taxon>Actinopterygii</taxon>
        <taxon>Neopterygii</taxon>
        <taxon>Teleostei</taxon>
        <taxon>Neoteleostei</taxon>
        <taxon>Acanthomorphata</taxon>
        <taxon>Anabantaria</taxon>
        <taxon>Anabantiformes</taxon>
        <taxon>Anabantoidei</taxon>
        <taxon>Osphronemidae</taxon>
        <taxon>Betta</taxon>
    </lineage>
</organism>
<dbReference type="InterPro" id="IPR023611">
    <property type="entry name" value="mS23_dom_met"/>
</dbReference>
<dbReference type="OrthoDB" id="10012356at2759"/>
<gene>
    <name evidence="9" type="primary">mrps23</name>
</gene>
<dbReference type="CTD" id="51649"/>
<dbReference type="GO" id="GO:0003735">
    <property type="term" value="F:structural constituent of ribosome"/>
    <property type="evidence" value="ECO:0007669"/>
    <property type="project" value="InterPro"/>
</dbReference>
<dbReference type="InterPro" id="IPR059242">
    <property type="entry name" value="mS23_dom"/>
</dbReference>
<dbReference type="CDD" id="cd23701">
    <property type="entry name" value="At1g26750"/>
    <property type="match status" value="1"/>
</dbReference>
<dbReference type="PANTHER" id="PTHR15925:SF2">
    <property type="entry name" value="SMALL RIBOSOMAL SUBUNIT PROTEIN MS23"/>
    <property type="match status" value="1"/>
</dbReference>
<keyword evidence="5" id="KW-0687">Ribonucleoprotein</keyword>
<feature type="domain" description="Small ribosomal subunit protein mS23 conserved" evidence="7">
    <location>
        <begin position="2"/>
        <end position="132"/>
    </location>
</feature>
<dbReference type="InParanoid" id="A0A6P7PCJ2"/>
<dbReference type="RefSeq" id="XP_029028008.1">
    <property type="nucleotide sequence ID" value="XM_029172175.3"/>
</dbReference>
<accession>A0A6P7PCJ2</accession>
<evidence type="ECO:0000313" key="9">
    <source>
        <dbReference type="RefSeq" id="XP_029028008.1"/>
    </source>
</evidence>